<sequence>MESVNCGVETNHCLECGELLKGRSDKKFCGDYCRNAYNNRLHREEHKIMAGVNRMLANNYRLLHALPEAAVRVGELEKRGFVKDIFTGCRSYGLYRIYECYNIRYKIFFGYLVKKLF</sequence>
<dbReference type="EMBL" id="JADIMA010000034">
    <property type="protein sequence ID" value="MBO8472674.1"/>
    <property type="molecule type" value="Genomic_DNA"/>
</dbReference>
<reference evidence="1" key="1">
    <citation type="submission" date="2020-10" db="EMBL/GenBank/DDBJ databases">
        <authorList>
            <person name="Gilroy R."/>
        </authorList>
    </citation>
    <scope>NUCLEOTIDE SEQUENCE</scope>
    <source>
        <strain evidence="1">B1-8020</strain>
    </source>
</reference>
<name>A0A9D9IJI8_9BACT</name>
<protein>
    <recommendedName>
        <fullName evidence="3">DUF2116 family Zn-ribbon domain-containing protein</fullName>
    </recommendedName>
</protein>
<evidence type="ECO:0000313" key="2">
    <source>
        <dbReference type="Proteomes" id="UP000823604"/>
    </source>
</evidence>
<evidence type="ECO:0000313" key="1">
    <source>
        <dbReference type="EMBL" id="MBO8472674.1"/>
    </source>
</evidence>
<gene>
    <name evidence="1" type="ORF">IAB81_03490</name>
</gene>
<accession>A0A9D9IJI8</accession>
<comment type="caution">
    <text evidence="1">The sequence shown here is derived from an EMBL/GenBank/DDBJ whole genome shotgun (WGS) entry which is preliminary data.</text>
</comment>
<proteinExistence type="predicted"/>
<organism evidence="1 2">
    <name type="scientific">Candidatus Merdivivens pullicola</name>
    <dbReference type="NCBI Taxonomy" id="2840872"/>
    <lineage>
        <taxon>Bacteria</taxon>
        <taxon>Pseudomonadati</taxon>
        <taxon>Bacteroidota</taxon>
        <taxon>Bacteroidia</taxon>
        <taxon>Bacteroidales</taxon>
        <taxon>Muribaculaceae</taxon>
        <taxon>Muribaculaceae incertae sedis</taxon>
        <taxon>Candidatus Merdivivens</taxon>
    </lineage>
</organism>
<dbReference type="AlphaFoldDB" id="A0A9D9IJI8"/>
<evidence type="ECO:0008006" key="3">
    <source>
        <dbReference type="Google" id="ProtNLM"/>
    </source>
</evidence>
<reference evidence="1" key="2">
    <citation type="journal article" date="2021" name="PeerJ">
        <title>Extensive microbial diversity within the chicken gut microbiome revealed by metagenomics and culture.</title>
        <authorList>
            <person name="Gilroy R."/>
            <person name="Ravi A."/>
            <person name="Getino M."/>
            <person name="Pursley I."/>
            <person name="Horton D.L."/>
            <person name="Alikhan N.F."/>
            <person name="Baker D."/>
            <person name="Gharbi K."/>
            <person name="Hall N."/>
            <person name="Watson M."/>
            <person name="Adriaenssens E.M."/>
            <person name="Foster-Nyarko E."/>
            <person name="Jarju S."/>
            <person name="Secka A."/>
            <person name="Antonio M."/>
            <person name="Oren A."/>
            <person name="Chaudhuri R.R."/>
            <person name="La Ragione R."/>
            <person name="Hildebrand F."/>
            <person name="Pallen M.J."/>
        </authorList>
    </citation>
    <scope>NUCLEOTIDE SEQUENCE</scope>
    <source>
        <strain evidence="1">B1-8020</strain>
    </source>
</reference>
<dbReference type="Proteomes" id="UP000823604">
    <property type="component" value="Unassembled WGS sequence"/>
</dbReference>